<name>A0ABZ2LNE8_9BACT</name>
<dbReference type="EMBL" id="CP089983">
    <property type="protein sequence ID" value="WXB10422.1"/>
    <property type="molecule type" value="Genomic_DNA"/>
</dbReference>
<dbReference type="Proteomes" id="UP001374803">
    <property type="component" value="Chromosome"/>
</dbReference>
<evidence type="ECO:0000313" key="1">
    <source>
        <dbReference type="EMBL" id="WXB10422.1"/>
    </source>
</evidence>
<accession>A0ABZ2LNE8</accession>
<organism evidence="1 2">
    <name type="scientific">Pendulispora rubella</name>
    <dbReference type="NCBI Taxonomy" id="2741070"/>
    <lineage>
        <taxon>Bacteria</taxon>
        <taxon>Pseudomonadati</taxon>
        <taxon>Myxococcota</taxon>
        <taxon>Myxococcia</taxon>
        <taxon>Myxococcales</taxon>
        <taxon>Sorangiineae</taxon>
        <taxon>Pendulisporaceae</taxon>
        <taxon>Pendulispora</taxon>
    </lineage>
</organism>
<sequence length="771" mass="85798">MSQSIDRLYELLPAIYRSRDAELVTEGDVDESTASPPLRELLRVIAEQVNLVEDDITQLYENLFIETCEPWVVPYIGDLIGYRPVYQYRASEDVRSPRAQARERIVIPRRDVADTIAYRRRKGTASLLPDLARSVSGWPAISVETYRLLAATQSMQHVRLDRGRTRDLRDGRSMNRVDGPFDDSAYTVDVRRSVSTRTRGRHNIPDVAVFVWRLRTDSVTYKAACCVEGVGPQSFTFDVLGHDTPLFTLAQPAGPGVAPELTVPDRITRRAFEERVMKNGRLERTQASADYYGEGKSITIWAHDWPKKGDRGPIPREAIIPADLSEWGPPPPRNRVAVDPVLGRIVFPANQWPKSGVRVTYHDAFSADIGGGEYQRPLSEPRGSHIYQVGADRPLKTIRAALEAWAKDKEARKAQSEPFVLSAVIEIVDNGVYTEPLNITVEAGETLQLRAANRKFPVIRLLDYMADRPDAFSITATGKGARVVLDGLLIAGRGLQIYGPDRDGECETNADLCEVMVRHSTLVPGWMLECDCEPKRPNEPSVELINTRTTLRIEHSIVGTLLVVADEVREEPGRIVVTDSIVDATSCDRVAVGSANGPAAHIVFHVERSTVLGRTCVHVIELAENTIFQGETFVAHRQIGCMRFCYVPPGSRTPKRFHCEPDTAIAAALDEQKRRAEEANPPVAVTLEEKAALTERTAHRVEPEFNGSRYGSPRYCQLAITCDPAVTAGADDESEMGVFHDLYQPQRAANLRARLDEYTPAHMEAGVFFAT</sequence>
<evidence type="ECO:0000313" key="2">
    <source>
        <dbReference type="Proteomes" id="UP001374803"/>
    </source>
</evidence>
<keyword evidence="2" id="KW-1185">Reference proteome</keyword>
<proteinExistence type="predicted"/>
<gene>
    <name evidence="1" type="ORF">LVJ94_24740</name>
</gene>
<reference evidence="1" key="1">
    <citation type="submission" date="2021-12" db="EMBL/GenBank/DDBJ databases">
        <title>Discovery of the Pendulisporaceae a myxobacterial family with distinct sporulation behavior and unique specialized metabolism.</title>
        <authorList>
            <person name="Garcia R."/>
            <person name="Popoff A."/>
            <person name="Bader C.D."/>
            <person name="Loehr J."/>
            <person name="Walesch S."/>
            <person name="Walt C."/>
            <person name="Boldt J."/>
            <person name="Bunk B."/>
            <person name="Haeckl F.J.F.P.J."/>
            <person name="Gunesch A.P."/>
            <person name="Birkelbach J."/>
            <person name="Nuebel U."/>
            <person name="Pietschmann T."/>
            <person name="Bach T."/>
            <person name="Mueller R."/>
        </authorList>
    </citation>
    <scope>NUCLEOTIDE SEQUENCE</scope>
    <source>
        <strain evidence="1">MSr11367</strain>
    </source>
</reference>
<protein>
    <submittedName>
        <fullName evidence="1">Uncharacterized protein</fullName>
    </submittedName>
</protein>
<dbReference type="RefSeq" id="WP_394840097.1">
    <property type="nucleotide sequence ID" value="NZ_CP089929.1"/>
</dbReference>